<reference evidence="4" key="1">
    <citation type="submission" date="2020-09" db="EMBL/GenBank/DDBJ databases">
        <title>Genome seq and assembly of Tianweitania sp.</title>
        <authorList>
            <person name="Chhetri G."/>
        </authorList>
    </citation>
    <scope>NUCLEOTIDE SEQUENCE</scope>
    <source>
        <strain evidence="4">Rool2</strain>
    </source>
</reference>
<dbReference type="PANTHER" id="PTHR32332:SF20">
    <property type="entry name" value="2-NITROPROPANE DIOXYGENASE-LIKE PROTEIN"/>
    <property type="match status" value="1"/>
</dbReference>
<proteinExistence type="predicted"/>
<dbReference type="GO" id="GO:0018580">
    <property type="term" value="F:nitronate monooxygenase activity"/>
    <property type="evidence" value="ECO:0007669"/>
    <property type="project" value="InterPro"/>
</dbReference>
<dbReference type="EMBL" id="JACVVX010000007">
    <property type="protein sequence ID" value="MBD0416745.1"/>
    <property type="molecule type" value="Genomic_DNA"/>
</dbReference>
<keyword evidence="2" id="KW-0288">FMN</keyword>
<dbReference type="Proteomes" id="UP000643405">
    <property type="component" value="Unassembled WGS sequence"/>
</dbReference>
<dbReference type="Pfam" id="PF03060">
    <property type="entry name" value="NMO"/>
    <property type="match status" value="2"/>
</dbReference>
<dbReference type="InterPro" id="IPR004136">
    <property type="entry name" value="NMO"/>
</dbReference>
<accession>A0A8J6PRA2</accession>
<keyword evidence="3" id="KW-0560">Oxidoreductase</keyword>
<evidence type="ECO:0000256" key="3">
    <source>
        <dbReference type="ARBA" id="ARBA00023002"/>
    </source>
</evidence>
<keyword evidence="5" id="KW-1185">Reference proteome</keyword>
<gene>
    <name evidence="4" type="ORF">ICI42_19000</name>
</gene>
<dbReference type="RefSeq" id="WP_188166189.1">
    <property type="nucleotide sequence ID" value="NZ_JACVVX010000007.1"/>
</dbReference>
<evidence type="ECO:0000256" key="2">
    <source>
        <dbReference type="ARBA" id="ARBA00022643"/>
    </source>
</evidence>
<evidence type="ECO:0000256" key="1">
    <source>
        <dbReference type="ARBA" id="ARBA00022630"/>
    </source>
</evidence>
<dbReference type="InterPro" id="IPR013785">
    <property type="entry name" value="Aldolase_TIM"/>
</dbReference>
<protein>
    <submittedName>
        <fullName evidence="4">Nitronate monooxygenase</fullName>
    </submittedName>
</protein>
<dbReference type="AlphaFoldDB" id="A0A8J6PRA2"/>
<dbReference type="PANTHER" id="PTHR32332">
    <property type="entry name" value="2-NITROPROPANE DIOXYGENASE"/>
    <property type="match status" value="1"/>
</dbReference>
<sequence length="339" mass="36308">MRPQVFETSITTLLGIRHPLLCGGLGPGVSDGRYVAATVNAGGMGFIVSTGYDDPDRFEEELKICRQLTGGKQFGVNLYISRFAGGVERVLDLLHLLDQYGVACVETAGASPEPIIPALKEMRIKVLHKVPAVRYVPTAVRIGADAVIVVGADCGGHPGVYQISSIVQATRAPEIASIPVVAAGGFGTGRQLVAALSMGCGAMLMGSRMMVAEELWVHEDYKRRVVAGDGTESQVVKKLLRDHHRVLDNDSAKAILALEDDKVTDFEAYRPHINGAVTRHAYRSGDVSKGMIDYGPAVVFADKIKPVEAIFDEIVDDAVMAMARLASLQVPQDAVEAKQ</sequence>
<keyword evidence="1" id="KW-0285">Flavoprotein</keyword>
<keyword evidence="4" id="KW-0503">Monooxygenase</keyword>
<dbReference type="CDD" id="cd04730">
    <property type="entry name" value="NPD_like"/>
    <property type="match status" value="1"/>
</dbReference>
<comment type="caution">
    <text evidence="4">The sequence shown here is derived from an EMBL/GenBank/DDBJ whole genome shotgun (WGS) entry which is preliminary data.</text>
</comment>
<dbReference type="SUPFAM" id="SSF51412">
    <property type="entry name" value="Inosine monophosphate dehydrogenase (IMPDH)"/>
    <property type="match status" value="1"/>
</dbReference>
<evidence type="ECO:0000313" key="4">
    <source>
        <dbReference type="EMBL" id="MBD0416745.1"/>
    </source>
</evidence>
<evidence type="ECO:0000313" key="5">
    <source>
        <dbReference type="Proteomes" id="UP000643405"/>
    </source>
</evidence>
<organism evidence="4 5">
    <name type="scientific">Oryzicola mucosus</name>
    <dbReference type="NCBI Taxonomy" id="2767425"/>
    <lineage>
        <taxon>Bacteria</taxon>
        <taxon>Pseudomonadati</taxon>
        <taxon>Pseudomonadota</taxon>
        <taxon>Alphaproteobacteria</taxon>
        <taxon>Hyphomicrobiales</taxon>
        <taxon>Phyllobacteriaceae</taxon>
        <taxon>Oryzicola</taxon>
    </lineage>
</organism>
<name>A0A8J6PRA2_9HYPH</name>
<dbReference type="Gene3D" id="3.20.20.70">
    <property type="entry name" value="Aldolase class I"/>
    <property type="match status" value="1"/>
</dbReference>